<evidence type="ECO:0000256" key="2">
    <source>
        <dbReference type="ARBA" id="ARBA00023015"/>
    </source>
</evidence>
<gene>
    <name evidence="7" type="ORF">GCM10022295_16780</name>
</gene>
<dbReference type="InterPro" id="IPR013325">
    <property type="entry name" value="RNA_pol_sigma_r2"/>
</dbReference>
<dbReference type="Gene3D" id="1.10.10.10">
    <property type="entry name" value="Winged helix-like DNA-binding domain superfamily/Winged helix DNA-binding domain"/>
    <property type="match status" value="1"/>
</dbReference>
<dbReference type="PANTHER" id="PTHR30173">
    <property type="entry name" value="SIGMA 19 FACTOR"/>
    <property type="match status" value="1"/>
</dbReference>
<evidence type="ECO:0000313" key="8">
    <source>
        <dbReference type="Proteomes" id="UP001500707"/>
    </source>
</evidence>
<dbReference type="InterPro" id="IPR013324">
    <property type="entry name" value="RNA_pol_sigma_r3/r4-like"/>
</dbReference>
<evidence type="ECO:0000259" key="5">
    <source>
        <dbReference type="Pfam" id="PF04542"/>
    </source>
</evidence>
<keyword evidence="2" id="KW-0805">Transcription regulation</keyword>
<dbReference type="EMBL" id="BAABCE010000003">
    <property type="protein sequence ID" value="GAA3535492.1"/>
    <property type="molecule type" value="Genomic_DNA"/>
</dbReference>
<evidence type="ECO:0000256" key="4">
    <source>
        <dbReference type="ARBA" id="ARBA00023163"/>
    </source>
</evidence>
<keyword evidence="8" id="KW-1185">Reference proteome</keyword>
<feature type="domain" description="RNA polymerase sigma factor 70 region 4 type 2" evidence="6">
    <location>
        <begin position="129"/>
        <end position="180"/>
    </location>
</feature>
<proteinExistence type="inferred from homology"/>
<dbReference type="InterPro" id="IPR013249">
    <property type="entry name" value="RNA_pol_sigma70_r4_t2"/>
</dbReference>
<dbReference type="SUPFAM" id="SSF88659">
    <property type="entry name" value="Sigma3 and sigma4 domains of RNA polymerase sigma factors"/>
    <property type="match status" value="1"/>
</dbReference>
<keyword evidence="3" id="KW-0731">Sigma factor</keyword>
<organism evidence="7 8">
    <name type="scientific">Streptomyces osmaniensis</name>
    <dbReference type="NCBI Taxonomy" id="593134"/>
    <lineage>
        <taxon>Bacteria</taxon>
        <taxon>Bacillati</taxon>
        <taxon>Actinomycetota</taxon>
        <taxon>Actinomycetes</taxon>
        <taxon>Kitasatosporales</taxon>
        <taxon>Streptomycetaceae</taxon>
        <taxon>Streptomyces</taxon>
    </lineage>
</organism>
<name>A0ABP6VGM6_9ACTN</name>
<dbReference type="SUPFAM" id="SSF88946">
    <property type="entry name" value="Sigma2 domain of RNA polymerase sigma factors"/>
    <property type="match status" value="1"/>
</dbReference>
<dbReference type="NCBIfam" id="TIGR02937">
    <property type="entry name" value="sigma70-ECF"/>
    <property type="match status" value="1"/>
</dbReference>
<sequence length="224" mass="24902">METHLVEAGPGRKRVVGTAAPAMVVPDDATSVFMQARPGLFKIAHRIVGDTDEAEDVIQEAWLRWQRADRTVVRNPSALLRTTTARLAINLVQSAWKRRESCASPWLPESTDLDATPEAVAERHDVAEEAVRRLMQTLTPRQRAVYVLREGFDYPYGRIAELLGIGVDNTRQQASRAQERLAADRPRQPVDSVAHRRLVQAFVAAAQYGDLAYLEAVLSTDAHA</sequence>
<dbReference type="Gene3D" id="1.10.1740.10">
    <property type="match status" value="1"/>
</dbReference>
<dbReference type="InterPro" id="IPR007627">
    <property type="entry name" value="RNA_pol_sigma70_r2"/>
</dbReference>
<evidence type="ECO:0000256" key="3">
    <source>
        <dbReference type="ARBA" id="ARBA00023082"/>
    </source>
</evidence>
<evidence type="ECO:0000313" key="7">
    <source>
        <dbReference type="EMBL" id="GAA3535492.1"/>
    </source>
</evidence>
<reference evidence="8" key="1">
    <citation type="journal article" date="2019" name="Int. J. Syst. Evol. Microbiol.">
        <title>The Global Catalogue of Microorganisms (GCM) 10K type strain sequencing project: providing services to taxonomists for standard genome sequencing and annotation.</title>
        <authorList>
            <consortium name="The Broad Institute Genomics Platform"/>
            <consortium name="The Broad Institute Genome Sequencing Center for Infectious Disease"/>
            <person name="Wu L."/>
            <person name="Ma J."/>
        </authorList>
    </citation>
    <scope>NUCLEOTIDE SEQUENCE [LARGE SCALE GENOMIC DNA]</scope>
    <source>
        <strain evidence="8">JCM 17656</strain>
    </source>
</reference>
<comment type="similarity">
    <text evidence="1">Belongs to the sigma-70 factor family. ECF subfamily.</text>
</comment>
<accession>A0ABP6VGM6</accession>
<feature type="domain" description="RNA polymerase sigma-70 region 2" evidence="5">
    <location>
        <begin position="33"/>
        <end position="97"/>
    </location>
</feature>
<dbReference type="PANTHER" id="PTHR30173:SF36">
    <property type="entry name" value="ECF RNA POLYMERASE SIGMA FACTOR SIGJ"/>
    <property type="match status" value="1"/>
</dbReference>
<evidence type="ECO:0000259" key="6">
    <source>
        <dbReference type="Pfam" id="PF08281"/>
    </source>
</evidence>
<dbReference type="InterPro" id="IPR036388">
    <property type="entry name" value="WH-like_DNA-bd_sf"/>
</dbReference>
<dbReference type="Pfam" id="PF04542">
    <property type="entry name" value="Sigma70_r2"/>
    <property type="match status" value="1"/>
</dbReference>
<dbReference type="InterPro" id="IPR014284">
    <property type="entry name" value="RNA_pol_sigma-70_dom"/>
</dbReference>
<dbReference type="Proteomes" id="UP001500707">
    <property type="component" value="Unassembled WGS sequence"/>
</dbReference>
<comment type="caution">
    <text evidence="7">The sequence shown here is derived from an EMBL/GenBank/DDBJ whole genome shotgun (WGS) entry which is preliminary data.</text>
</comment>
<dbReference type="Pfam" id="PF08281">
    <property type="entry name" value="Sigma70_r4_2"/>
    <property type="match status" value="1"/>
</dbReference>
<keyword evidence="4" id="KW-0804">Transcription</keyword>
<dbReference type="CDD" id="cd06171">
    <property type="entry name" value="Sigma70_r4"/>
    <property type="match status" value="1"/>
</dbReference>
<dbReference type="InterPro" id="IPR052704">
    <property type="entry name" value="ECF_Sigma-70_Domain"/>
</dbReference>
<dbReference type="RefSeq" id="WP_346181006.1">
    <property type="nucleotide sequence ID" value="NZ_BAABCE010000003.1"/>
</dbReference>
<evidence type="ECO:0000256" key="1">
    <source>
        <dbReference type="ARBA" id="ARBA00010641"/>
    </source>
</evidence>
<protein>
    <submittedName>
        <fullName evidence="7">Uncharacterized protein</fullName>
    </submittedName>
</protein>